<feature type="transmembrane region" description="Helical" evidence="8">
    <location>
        <begin position="279"/>
        <end position="303"/>
    </location>
</feature>
<dbReference type="Proteomes" id="UP001274321">
    <property type="component" value="Unassembled WGS sequence"/>
</dbReference>
<name>A0ABU4RPY7_9HYPH</name>
<reference evidence="11 12" key="1">
    <citation type="submission" date="2023-11" db="EMBL/GenBank/DDBJ databases">
        <authorList>
            <person name="Bao R."/>
        </authorList>
    </citation>
    <scope>NUCLEOTIDE SEQUENCE [LARGE SCALE GENOMIC DNA]</scope>
    <source>
        <strain evidence="11 12">PJ23</strain>
    </source>
</reference>
<evidence type="ECO:0000256" key="6">
    <source>
        <dbReference type="ARBA" id="ARBA00022989"/>
    </source>
</evidence>
<dbReference type="InterPro" id="IPR003439">
    <property type="entry name" value="ABC_transporter-like_ATP-bd"/>
</dbReference>
<comment type="caution">
    <text evidence="11">The sequence shown here is derived from an EMBL/GenBank/DDBJ whole genome shotgun (WGS) entry which is preliminary data.</text>
</comment>
<dbReference type="PROSITE" id="PS00211">
    <property type="entry name" value="ABC_TRANSPORTER_1"/>
    <property type="match status" value="1"/>
</dbReference>
<dbReference type="Pfam" id="PF00005">
    <property type="entry name" value="ABC_tran"/>
    <property type="match status" value="1"/>
</dbReference>
<protein>
    <submittedName>
        <fullName evidence="11">Type I secretion system permease/ATPase</fullName>
    </submittedName>
</protein>
<evidence type="ECO:0000256" key="3">
    <source>
        <dbReference type="ARBA" id="ARBA00022692"/>
    </source>
</evidence>
<comment type="subcellular location">
    <subcellularLocation>
        <location evidence="1">Cell membrane</location>
        <topology evidence="1">Multi-pass membrane protein</topology>
    </subcellularLocation>
</comment>
<gene>
    <name evidence="11" type="ORF">SCD90_12640</name>
</gene>
<dbReference type="Gene3D" id="1.20.1560.10">
    <property type="entry name" value="ABC transporter type 1, transmembrane domain"/>
    <property type="match status" value="1"/>
</dbReference>
<dbReference type="InterPro" id="IPR017871">
    <property type="entry name" value="ABC_transporter-like_CS"/>
</dbReference>
<dbReference type="PANTHER" id="PTHR43394">
    <property type="entry name" value="ATP-DEPENDENT PERMEASE MDL1, MITOCHONDRIAL"/>
    <property type="match status" value="1"/>
</dbReference>
<evidence type="ECO:0000259" key="9">
    <source>
        <dbReference type="PROSITE" id="PS50893"/>
    </source>
</evidence>
<dbReference type="Gene3D" id="3.40.50.300">
    <property type="entry name" value="P-loop containing nucleotide triphosphate hydrolases"/>
    <property type="match status" value="1"/>
</dbReference>
<sequence length="724" mass="79073">MTQARDGIQKATENAPLFDSDSCIEALRIVTERFGLNVSEQSARQAALWRNSGSLQDGFREVARHFGLKVRFVDPGSATLTGWNAPFIVIMRDGTAGTVTSVGAVDAGVIFAGDQGLPRPVKFEKLLAAAQLVAIPRPAQSVPDARVDTYIRPVEEHWFRRIILRDLRPYAHVMVASLIANVLGLAGVIFSMQVYDRVVPAQSYSTLYVLASGVLLAILFDFMLRRLRMGIIDVVGKRADREISDRVFGHALRVRNASRPPSTGTFIAQLRDLDQVRELLTSTTVSAFADLPFFLLFLVIFFYIGGVLVLVPVVALLLILVPGLLLQRRLKAYASEAMREASLRNAILVEAVQGGEDIKGLQAEERFQQQWNHLNAVTAEAQLKQRGVTNSLNVWSGNVQTAAYAATVLIGAPMVIAGDLTTGALVGASILGSRMMAPMGQLSTVLTRWQQAKVARNGLDQLMKLPVDHPEAESRIHIARVQGHFHLKGAQFRYGDETSPLALTVRDLRIQPGEKIAVLGRNGAGKSTLLQAMAGLLQTGAGEVLVDHLAMNQVDPSDLRRDIGLLTQNSRLFHGTLRENILMGAPRASQDEILSTLAMVGADEFVRKLPKGLDHLVSEGGHGLSGGQRQAVLLARLLIRQPSVVLLDEPTAAMDEATERHFISNFMTWSQDRTVLIATHRMRVLELVSRLIVVDGGRISLDEGKDAALKKLRGLADVSQGRRS</sequence>
<dbReference type="Gene3D" id="3.90.70.10">
    <property type="entry name" value="Cysteine proteinases"/>
    <property type="match status" value="1"/>
</dbReference>
<evidence type="ECO:0000256" key="5">
    <source>
        <dbReference type="ARBA" id="ARBA00022840"/>
    </source>
</evidence>
<evidence type="ECO:0000256" key="4">
    <source>
        <dbReference type="ARBA" id="ARBA00022741"/>
    </source>
</evidence>
<feature type="domain" description="ABC transporter" evidence="9">
    <location>
        <begin position="485"/>
        <end position="721"/>
    </location>
</feature>
<feature type="transmembrane region" description="Helical" evidence="8">
    <location>
        <begin position="207"/>
        <end position="224"/>
    </location>
</feature>
<dbReference type="EMBL" id="JAXAFJ010000008">
    <property type="protein sequence ID" value="MDX6806914.1"/>
    <property type="molecule type" value="Genomic_DNA"/>
</dbReference>
<comment type="similarity">
    <text evidence="2">Belongs to the ABC transporter superfamily.</text>
</comment>
<evidence type="ECO:0000259" key="10">
    <source>
        <dbReference type="PROSITE" id="PS50929"/>
    </source>
</evidence>
<accession>A0ABU4RPY7</accession>
<dbReference type="InterPro" id="IPR039421">
    <property type="entry name" value="Type_1_exporter"/>
</dbReference>
<dbReference type="SUPFAM" id="SSF52540">
    <property type="entry name" value="P-loop containing nucleoside triphosphate hydrolases"/>
    <property type="match status" value="1"/>
</dbReference>
<dbReference type="NCBIfam" id="TIGR03375">
    <property type="entry name" value="type_I_sec_LssB"/>
    <property type="match status" value="1"/>
</dbReference>
<dbReference type="PANTHER" id="PTHR43394:SF1">
    <property type="entry name" value="ATP-BINDING CASSETTE SUB-FAMILY B MEMBER 10, MITOCHONDRIAL"/>
    <property type="match status" value="1"/>
</dbReference>
<dbReference type="PROSITE" id="PS50929">
    <property type="entry name" value="ABC_TM1F"/>
    <property type="match status" value="1"/>
</dbReference>
<keyword evidence="3 8" id="KW-0812">Transmembrane</keyword>
<keyword evidence="4" id="KW-0547">Nucleotide-binding</keyword>
<dbReference type="InterPro" id="IPR027417">
    <property type="entry name" value="P-loop_NTPase"/>
</dbReference>
<feature type="transmembrane region" description="Helical" evidence="8">
    <location>
        <begin position="309"/>
        <end position="326"/>
    </location>
</feature>
<dbReference type="InterPro" id="IPR003593">
    <property type="entry name" value="AAA+_ATPase"/>
</dbReference>
<dbReference type="RefSeq" id="WP_319845042.1">
    <property type="nucleotide sequence ID" value="NZ_JAXAFJ010000008.1"/>
</dbReference>
<evidence type="ECO:0000313" key="12">
    <source>
        <dbReference type="Proteomes" id="UP001274321"/>
    </source>
</evidence>
<evidence type="ECO:0000313" key="11">
    <source>
        <dbReference type="EMBL" id="MDX6806914.1"/>
    </source>
</evidence>
<evidence type="ECO:0000256" key="2">
    <source>
        <dbReference type="ARBA" id="ARBA00005417"/>
    </source>
</evidence>
<evidence type="ECO:0000256" key="1">
    <source>
        <dbReference type="ARBA" id="ARBA00004651"/>
    </source>
</evidence>
<dbReference type="SMART" id="SM00382">
    <property type="entry name" value="AAA"/>
    <property type="match status" value="1"/>
</dbReference>
<dbReference type="Pfam" id="PF00664">
    <property type="entry name" value="ABC_membrane"/>
    <property type="match status" value="1"/>
</dbReference>
<keyword evidence="7 8" id="KW-0472">Membrane</keyword>
<feature type="transmembrane region" description="Helical" evidence="8">
    <location>
        <begin position="170"/>
        <end position="195"/>
    </location>
</feature>
<organism evidence="11 12">
    <name type="scientific">Terrihabitans rhizophilus</name>
    <dbReference type="NCBI Taxonomy" id="3092662"/>
    <lineage>
        <taxon>Bacteria</taxon>
        <taxon>Pseudomonadati</taxon>
        <taxon>Pseudomonadota</taxon>
        <taxon>Alphaproteobacteria</taxon>
        <taxon>Hyphomicrobiales</taxon>
        <taxon>Terrihabitans</taxon>
    </lineage>
</organism>
<dbReference type="PROSITE" id="PS50893">
    <property type="entry name" value="ABC_TRANSPORTER_2"/>
    <property type="match status" value="1"/>
</dbReference>
<dbReference type="InterPro" id="IPR017750">
    <property type="entry name" value="ATPase_T1SS"/>
</dbReference>
<feature type="domain" description="ABC transmembrane type-1" evidence="10">
    <location>
        <begin position="173"/>
        <end position="451"/>
    </location>
</feature>
<dbReference type="InterPro" id="IPR011527">
    <property type="entry name" value="ABC1_TM_dom"/>
</dbReference>
<keyword evidence="5" id="KW-0067">ATP-binding</keyword>
<evidence type="ECO:0000256" key="8">
    <source>
        <dbReference type="SAM" id="Phobius"/>
    </source>
</evidence>
<keyword evidence="12" id="KW-1185">Reference proteome</keyword>
<dbReference type="SUPFAM" id="SSF90123">
    <property type="entry name" value="ABC transporter transmembrane region"/>
    <property type="match status" value="1"/>
</dbReference>
<keyword evidence="6 8" id="KW-1133">Transmembrane helix</keyword>
<dbReference type="InterPro" id="IPR036640">
    <property type="entry name" value="ABC1_TM_sf"/>
</dbReference>
<proteinExistence type="inferred from homology"/>
<evidence type="ECO:0000256" key="7">
    <source>
        <dbReference type="ARBA" id="ARBA00023136"/>
    </source>
</evidence>